<sequence length="103" mass="11454">MAPLVPTPQLGKQPWSCALERRLWASEEDACPAGERRRALPVGSPTPLDRRCLSPGPRAFRWKCFLKKVSMPGAVGHTDWECQELGQAEAQLCPICKEGTHRC</sequence>
<organism evidence="1 2">
    <name type="scientific">Mus spicilegus</name>
    <name type="common">Mound-building mouse</name>
    <dbReference type="NCBI Taxonomy" id="10103"/>
    <lineage>
        <taxon>Eukaryota</taxon>
        <taxon>Metazoa</taxon>
        <taxon>Chordata</taxon>
        <taxon>Craniata</taxon>
        <taxon>Vertebrata</taxon>
        <taxon>Euteleostomi</taxon>
        <taxon>Mammalia</taxon>
        <taxon>Eutheria</taxon>
        <taxon>Euarchontoglires</taxon>
        <taxon>Glires</taxon>
        <taxon>Rodentia</taxon>
        <taxon>Myomorpha</taxon>
        <taxon>Muroidea</taxon>
        <taxon>Muridae</taxon>
        <taxon>Murinae</taxon>
        <taxon>Mus</taxon>
        <taxon>Mus</taxon>
    </lineage>
</organism>
<proteinExistence type="predicted"/>
<evidence type="ECO:0000313" key="1">
    <source>
        <dbReference type="Ensembl" id="ENSMSIP00000023273.1"/>
    </source>
</evidence>
<evidence type="ECO:0000313" key="2">
    <source>
        <dbReference type="Proteomes" id="UP000694415"/>
    </source>
</evidence>
<dbReference type="GeneTree" id="ENSGT00860000136066"/>
<protein>
    <submittedName>
        <fullName evidence="1">Uncharacterized protein</fullName>
    </submittedName>
</protein>
<dbReference type="Proteomes" id="UP000694415">
    <property type="component" value="Unplaced"/>
</dbReference>
<dbReference type="Ensembl" id="ENSMSIT00000029372.1">
    <property type="protein sequence ID" value="ENSMSIP00000023273.1"/>
    <property type="gene ID" value="ENSMSIG00000019782.1"/>
</dbReference>
<name>A0A8C6HKL4_MUSSI</name>
<reference evidence="1" key="2">
    <citation type="submission" date="2025-09" db="UniProtKB">
        <authorList>
            <consortium name="Ensembl"/>
        </authorList>
    </citation>
    <scope>IDENTIFICATION</scope>
</reference>
<dbReference type="AlphaFoldDB" id="A0A8C6HKL4"/>
<accession>A0A8C6HKL4</accession>
<reference evidence="1" key="1">
    <citation type="submission" date="2025-08" db="UniProtKB">
        <authorList>
            <consortium name="Ensembl"/>
        </authorList>
    </citation>
    <scope>IDENTIFICATION</scope>
</reference>
<keyword evidence="2" id="KW-1185">Reference proteome</keyword>